<protein>
    <submittedName>
        <fullName evidence="1">Uncharacterized protein</fullName>
    </submittedName>
</protein>
<evidence type="ECO:0000313" key="2">
    <source>
        <dbReference type="Proteomes" id="UP000177555"/>
    </source>
</evidence>
<proteinExistence type="predicted"/>
<name>A0A1F5JLX8_9BACT</name>
<sequence length="91" mass="10797">MVESFRGKVVYRSQAEIEEERRDLEHTKTKQPPKVHSIRIPSFNPFKLLMALEVAVNPYAGWRKEETRTPRYLNFQRTDPDSISIWIDPKP</sequence>
<gene>
    <name evidence="1" type="ORF">A2867_02200</name>
</gene>
<reference evidence="1 2" key="1">
    <citation type="journal article" date="2016" name="Nat. Commun.">
        <title>Thousands of microbial genomes shed light on interconnected biogeochemical processes in an aquifer system.</title>
        <authorList>
            <person name="Anantharaman K."/>
            <person name="Brown C.T."/>
            <person name="Hug L.A."/>
            <person name="Sharon I."/>
            <person name="Castelle C.J."/>
            <person name="Probst A.J."/>
            <person name="Thomas B.C."/>
            <person name="Singh A."/>
            <person name="Wilkins M.J."/>
            <person name="Karaoz U."/>
            <person name="Brodie E.L."/>
            <person name="Williams K.H."/>
            <person name="Hubbard S.S."/>
            <person name="Banfield J.F."/>
        </authorList>
    </citation>
    <scope>NUCLEOTIDE SEQUENCE [LARGE SCALE GENOMIC DNA]</scope>
</reference>
<accession>A0A1F5JLX8</accession>
<dbReference type="EMBL" id="MFCP01000003">
    <property type="protein sequence ID" value="OGE29647.1"/>
    <property type="molecule type" value="Genomic_DNA"/>
</dbReference>
<comment type="caution">
    <text evidence="1">The sequence shown here is derived from an EMBL/GenBank/DDBJ whole genome shotgun (WGS) entry which is preliminary data.</text>
</comment>
<dbReference type="Proteomes" id="UP000177555">
    <property type="component" value="Unassembled WGS sequence"/>
</dbReference>
<dbReference type="AlphaFoldDB" id="A0A1F5JLX8"/>
<organism evidence="1 2">
    <name type="scientific">Candidatus Daviesbacteria bacterium RIFCSPHIGHO2_01_FULL_40_11</name>
    <dbReference type="NCBI Taxonomy" id="1797762"/>
    <lineage>
        <taxon>Bacteria</taxon>
        <taxon>Candidatus Daviesiibacteriota</taxon>
    </lineage>
</organism>
<evidence type="ECO:0000313" key="1">
    <source>
        <dbReference type="EMBL" id="OGE29647.1"/>
    </source>
</evidence>